<dbReference type="GO" id="GO:0006633">
    <property type="term" value="P:fatty acid biosynthetic process"/>
    <property type="evidence" value="ECO:0007669"/>
    <property type="project" value="InterPro"/>
</dbReference>
<dbReference type="InterPro" id="IPR018201">
    <property type="entry name" value="Ketoacyl_synth_AS"/>
</dbReference>
<dbReference type="EMBL" id="QGML01000057">
    <property type="protein sequence ID" value="TVY93974.1"/>
    <property type="molecule type" value="Genomic_DNA"/>
</dbReference>
<keyword evidence="4" id="KW-0808">Transferase</keyword>
<dbReference type="Proteomes" id="UP000315522">
    <property type="component" value="Unassembled WGS sequence"/>
</dbReference>
<dbReference type="PROSITE" id="PS00606">
    <property type="entry name" value="KS3_1"/>
    <property type="match status" value="1"/>
</dbReference>
<evidence type="ECO:0000259" key="10">
    <source>
        <dbReference type="PROSITE" id="PS50075"/>
    </source>
</evidence>
<dbReference type="GO" id="GO:0008168">
    <property type="term" value="F:methyltransferase activity"/>
    <property type="evidence" value="ECO:0007669"/>
    <property type="project" value="UniProtKB-KW"/>
</dbReference>
<keyword evidence="7" id="KW-0012">Acyltransferase</keyword>
<dbReference type="Gene3D" id="3.40.366.10">
    <property type="entry name" value="Malonyl-Coenzyme A Acyl Carrier Protein, domain 2"/>
    <property type="match status" value="1"/>
</dbReference>
<comment type="caution">
    <text evidence="13">The sequence shown here is derived from an EMBL/GenBank/DDBJ whole genome shotgun (WGS) entry which is preliminary data.</text>
</comment>
<dbReference type="PANTHER" id="PTHR43775:SF49">
    <property type="entry name" value="SYNTHASE, PUTATIVE (JCVI)-RELATED"/>
    <property type="match status" value="1"/>
</dbReference>
<dbReference type="Gene3D" id="3.40.50.150">
    <property type="entry name" value="Vaccinia Virus protein VP39"/>
    <property type="match status" value="1"/>
</dbReference>
<dbReference type="InterPro" id="IPR057326">
    <property type="entry name" value="KR_dom"/>
</dbReference>
<sequence>MSANIHTNGHTNGTTNGVELNGDGFHSSSSDGSNTPPETNGTTNGHTNGYTNGFSKLPEAGVEPIAIIGMGMRLPGGVHDSESFWKMLVEKREARCRVPADRYNVDAFYNKTKKPQSVATDSGYFLEDINLDDFDSGFFNLGKKELDRLDPQQRLLMEVVWETLENSGETNWRGENVGCYIGVFGEDWLETQLRDTQEMGSYRITGHGDYVLANRVSYEFDFKGPSLVIKTGCSSSLIGLHMACDALRNGDCTSAVVAGTNLIMTPTMTIAMTEQGVVSPTGTCKSFDASADGYARGEAVNCVYIKKLSDAIRDGDPIRGVVRSTAINCDGKTPGISYPNTDAHETLMRRAYKVAGIENFSETAMVECHGTGTPIGDPVETNAVARVFGKDGVIIGAVKPNVGHSEGASGLTSTFKMLLAMEKLTIPPNMRFKNGNPKIPFEEAKLTVPLEPMSWPVGRKERVSVNSFGIGGSNAHVVIDSAAAWNVGRPKSLASNALARPELLVFSANHQESLKRVTQNYEKFIEEKSANLSDLAYTLASRRTHMQYRSFTVAGLDEPLTFAPPIRPGNQRVLVFVFTGQGAQWAGMGKELLTDYPSFQDDIRAMDKTLAHCPNPPSWTIEGMCSTYELLKPQATSLINRPELSQPLCSAVQIALVNLFRSWDVKPQAVVGHSSGEIAGAYAAEALTADEAILMAYYRGQVMKLQGLAGGMAAIGLGRETVTPFLVPGVVIACENSPESVTLSGDADKLVEVMDTISQANPDKLVRRLKVDMAYHSHHMAAIGEQYQALIQDKVSSRKPTVPFFSSVTGKAIRQAGKLDAAYWRSNLESPVLFSTAVKSILGPAVQNSLFIEIGPHSALAGPLRQIFSTATGSHAYLSTLQRNSNGTKTFLSAIGQLHCHGTKLDFSIMNPSRTVLSDLPLYPWHYERKFWNESRLSKAYRQLQFPHHDVLGSRVAEVNDFEPTWRNILKLDNVPWIADHKISTDIVFPAAGYLSMVGEAIRQLTASEDYTVRNVTLTAAMVLEDSKDTEVMTSLRPSRLTVALDSAWYDFTVTSYNGAAWTKHCVGQVRSGFETDLVDTAKLDKLPREVSTHHWYAAMRKVSLNYGPAFSGLDNISAGVNEHTAVADVVNWEQEDESPYSLHPATLDPCFQLVSAALAYGQARKLNQMCLPTSIDLLSIRKTVSDVRMFAETVSSRKGVIIGDAFGATNGEPVMRLRGLRLSPVENDSGNDPDPHAAIQLEWKPDIDFLQNKDLIRTVKSVRETHKLGEKLTALCILETSSRVSSLKSEQPHLNQFIAWIAKQVSRIEAGDYALVDDAKDLAKLDQKARMSLIDETSTALKATDSPAAGTALARIVENIQDIIDGKVDPLELLMKDDILTEIYNFAGQWDYTDFFSSLTHKKPHLKILEIGAGTGGTTDIILKNLSSTFGERMYAKYTFTDISAGFFGAAKERFHDYAAIDYAVLDVSKDPIAQGFEANSYDLIVATNVIHATPVLQESLSNIHKLLQPNGQLFLQELCPDSKWVNYIMGLFQGWWLGEADNRFEQPFVSPQRWDEELKKSGFSGAETVLYDDEKPYQNNANILARPAIVDKSSKSVTLLSAKSTDSAVTGLETVLKGRGFQVDVIEYPQLHPAKQDIIAVVDLAEPFFTDIEAEKLKSFQDYTLHLQNENIGMLWVTQASQILCKDPRYAQAIGIARTARSELGVSLATLELDTVNSDNWGRVADVYSKFQRRTKEEEVDSDMEFAVAENIIYTSRFHWISVNKELSQTAETKMPKRLEVEKKGMIETLHWAQFPEPELKSDEVIVETHAIGMNFKDVLISMGIVDAQRSDSSGLGCECAGFICKVGSAVTRLAPGDRVVVQATGTLETRVKANSKLCVKIPNSLSFEDAATMPVVYGTVVHSVMDLGHLEKDQTILIHSAAGGVGIAAIQIAQYIGAEIYLTVGNEDKVKYLMDTYGIARDHIFHSRDASFLPDILRATNGKGVDMVLNSLSGDLLHASWQCVAQYGKMLEIGKRDFIGQGKLGMSLFEANRSFFGIDLAVMAEERPDVIHKLLNKVLQLYIRGAIKPVRPIKVFEAAQIKDAFRYMQQGQHMGKIVLKMPLNPEELTGTSTTKKLTLRPDVSYLMIGGLGGLGQAISTWMAESGAKNLIFLSRSAGKTEAHKSYFKELKTMGCSVQAFAGSVSVLADVENVVKNATMPIGGVMQMSMVLRDQAFARMSIDEWNAAVAPKVDGTWNLHKALEKESLDFLILFSSFSGLVGQWGQVNYNSGNTFLDAFVQYRHNLGLPASVLDIGCVVDAGYVSENQSVLDTLLSTSLHGLHEQDVLESLQMMMGRSAPAPASPAKTYTNPGQVGIGLRSTMPLAEPGNRSIWKRDPRMAVYRNLEAASSSSAASDNEPLRLFLADAHAKPAMLTEKASAEFLAREIGLRLFISLMKPEEDLDISLAPTALGLDSLIAIDLRNWWRESFGFPVTVLEMMNAKSIVELGELAAKKLLEKLQPSEDKQSDP</sequence>
<keyword evidence="14" id="KW-1185">Reference proteome</keyword>
<dbReference type="InterPro" id="IPR013968">
    <property type="entry name" value="PKS_KR"/>
</dbReference>
<feature type="region of interest" description="C-terminal hotdog fold" evidence="8">
    <location>
        <begin position="1088"/>
        <end position="1232"/>
    </location>
</feature>
<dbReference type="InterPro" id="IPR050091">
    <property type="entry name" value="PKS_NRPS_Biosynth_Enz"/>
</dbReference>
<dbReference type="InterPro" id="IPR049900">
    <property type="entry name" value="PKS_mFAS_DH"/>
</dbReference>
<dbReference type="CDD" id="cd02440">
    <property type="entry name" value="AdoMet_MTases"/>
    <property type="match status" value="1"/>
</dbReference>
<dbReference type="SMART" id="SM00822">
    <property type="entry name" value="PKS_KR"/>
    <property type="match status" value="1"/>
</dbReference>
<dbReference type="SUPFAM" id="SSF50129">
    <property type="entry name" value="GroES-like"/>
    <property type="match status" value="1"/>
</dbReference>
<dbReference type="Pfam" id="PF14765">
    <property type="entry name" value="PS-DH"/>
    <property type="match status" value="1"/>
</dbReference>
<evidence type="ECO:0000313" key="13">
    <source>
        <dbReference type="EMBL" id="TVY93974.1"/>
    </source>
</evidence>
<dbReference type="SUPFAM" id="SSF52151">
    <property type="entry name" value="FabD/lysophospholipase-like"/>
    <property type="match status" value="1"/>
</dbReference>
<dbReference type="Pfam" id="PF00698">
    <property type="entry name" value="Acyl_transf_1"/>
    <property type="match status" value="1"/>
</dbReference>
<dbReference type="SMART" id="SM00825">
    <property type="entry name" value="PKS_KS"/>
    <property type="match status" value="1"/>
</dbReference>
<evidence type="ECO:0000256" key="3">
    <source>
        <dbReference type="ARBA" id="ARBA00022603"/>
    </source>
</evidence>
<evidence type="ECO:0000256" key="6">
    <source>
        <dbReference type="ARBA" id="ARBA00023268"/>
    </source>
</evidence>
<evidence type="ECO:0000259" key="11">
    <source>
        <dbReference type="PROSITE" id="PS52004"/>
    </source>
</evidence>
<dbReference type="InterPro" id="IPR049551">
    <property type="entry name" value="PKS_DH_C"/>
</dbReference>
<keyword evidence="1" id="KW-0596">Phosphopantetheine</keyword>
<feature type="active site" description="Proton acceptor; for dehydratase activity" evidence="8">
    <location>
        <position position="981"/>
    </location>
</feature>
<dbReference type="GO" id="GO:0004312">
    <property type="term" value="F:fatty acid synthase activity"/>
    <property type="evidence" value="ECO:0007669"/>
    <property type="project" value="TreeGrafter"/>
</dbReference>
<dbReference type="InterPro" id="IPR020841">
    <property type="entry name" value="PKS_Beta-ketoAc_synthase_dom"/>
</dbReference>
<dbReference type="InterPro" id="IPR020843">
    <property type="entry name" value="ER"/>
</dbReference>
<dbReference type="SUPFAM" id="SSF53335">
    <property type="entry name" value="S-adenosyl-L-methionine-dependent methyltransferases"/>
    <property type="match status" value="1"/>
</dbReference>
<feature type="domain" description="Carrier" evidence="10">
    <location>
        <begin position="2423"/>
        <end position="2498"/>
    </location>
</feature>
<dbReference type="Gene3D" id="3.90.180.10">
    <property type="entry name" value="Medium-chain alcohol dehydrogenases, catalytic domain"/>
    <property type="match status" value="1"/>
</dbReference>
<dbReference type="Pfam" id="PF16197">
    <property type="entry name" value="KAsynt_C_assoc"/>
    <property type="match status" value="1"/>
</dbReference>
<dbReference type="Gene3D" id="3.10.129.110">
    <property type="entry name" value="Polyketide synthase dehydratase"/>
    <property type="match status" value="1"/>
</dbReference>
<dbReference type="SMART" id="SM00826">
    <property type="entry name" value="PKS_DH"/>
    <property type="match status" value="1"/>
</dbReference>
<dbReference type="Pfam" id="PF00109">
    <property type="entry name" value="ketoacyl-synt"/>
    <property type="match status" value="1"/>
</dbReference>
<evidence type="ECO:0000256" key="4">
    <source>
        <dbReference type="ARBA" id="ARBA00022679"/>
    </source>
</evidence>
<dbReference type="Pfam" id="PF08242">
    <property type="entry name" value="Methyltransf_12"/>
    <property type="match status" value="1"/>
</dbReference>
<dbReference type="InterPro" id="IPR032821">
    <property type="entry name" value="PKS_assoc"/>
</dbReference>
<keyword evidence="6" id="KW-0511">Multifunctional enzyme</keyword>
<dbReference type="Pfam" id="PF08659">
    <property type="entry name" value="KR"/>
    <property type="match status" value="1"/>
</dbReference>
<dbReference type="InterPro" id="IPR009081">
    <property type="entry name" value="PP-bd_ACP"/>
</dbReference>
<evidence type="ECO:0000256" key="1">
    <source>
        <dbReference type="ARBA" id="ARBA00022450"/>
    </source>
</evidence>
<dbReference type="SUPFAM" id="SSF55048">
    <property type="entry name" value="Probable ACP-binding domain of malonyl-CoA ACP transacylase"/>
    <property type="match status" value="1"/>
</dbReference>
<dbReference type="Pfam" id="PF00550">
    <property type="entry name" value="PP-binding"/>
    <property type="match status" value="1"/>
</dbReference>
<dbReference type="SMART" id="SM00829">
    <property type="entry name" value="PKS_ER"/>
    <property type="match status" value="1"/>
</dbReference>
<feature type="region of interest" description="N-terminal hotdog fold" evidence="8">
    <location>
        <begin position="949"/>
        <end position="1077"/>
    </location>
</feature>
<dbReference type="PROSITE" id="PS52019">
    <property type="entry name" value="PKS_MFAS_DH"/>
    <property type="match status" value="1"/>
</dbReference>
<protein>
    <submittedName>
        <fullName evidence="13">Highly reducing polyketide synthase</fullName>
    </submittedName>
</protein>
<dbReference type="GO" id="GO:1901336">
    <property type="term" value="P:lactone biosynthetic process"/>
    <property type="evidence" value="ECO:0007669"/>
    <property type="project" value="UniProtKB-ARBA"/>
</dbReference>
<dbReference type="SMART" id="SM00823">
    <property type="entry name" value="PKS_PP"/>
    <property type="match status" value="1"/>
</dbReference>
<dbReference type="Pfam" id="PF08240">
    <property type="entry name" value="ADH_N"/>
    <property type="match status" value="1"/>
</dbReference>
<dbReference type="Gene3D" id="3.40.50.720">
    <property type="entry name" value="NAD(P)-binding Rossmann-like Domain"/>
    <property type="match status" value="1"/>
</dbReference>
<dbReference type="SUPFAM" id="SSF47336">
    <property type="entry name" value="ACP-like"/>
    <property type="match status" value="1"/>
</dbReference>
<dbReference type="FunFam" id="3.40.50.720:FF:000209">
    <property type="entry name" value="Polyketide synthase Pks12"/>
    <property type="match status" value="1"/>
</dbReference>
<dbReference type="InterPro" id="IPR013154">
    <property type="entry name" value="ADH-like_N"/>
</dbReference>
<dbReference type="InterPro" id="IPR049552">
    <property type="entry name" value="PKS_DH_N"/>
</dbReference>
<dbReference type="SUPFAM" id="SSF51735">
    <property type="entry name" value="NAD(P)-binding Rossmann-fold domains"/>
    <property type="match status" value="2"/>
</dbReference>
<name>A0A559MLY4_9HELO</name>
<dbReference type="InterPro" id="IPR036736">
    <property type="entry name" value="ACP-like_sf"/>
</dbReference>
<dbReference type="InterPro" id="IPR001227">
    <property type="entry name" value="Ac_transferase_dom_sf"/>
</dbReference>
<dbReference type="SUPFAM" id="SSF53901">
    <property type="entry name" value="Thiolase-like"/>
    <property type="match status" value="1"/>
</dbReference>
<dbReference type="InterPro" id="IPR029063">
    <property type="entry name" value="SAM-dependent_MTases_sf"/>
</dbReference>
<proteinExistence type="predicted"/>
<dbReference type="GO" id="GO:0032259">
    <property type="term" value="P:methylation"/>
    <property type="evidence" value="ECO:0007669"/>
    <property type="project" value="UniProtKB-KW"/>
</dbReference>
<dbReference type="InterPro" id="IPR036291">
    <property type="entry name" value="NAD(P)-bd_dom_sf"/>
</dbReference>
<feature type="active site" description="Proton donor; for dehydratase activity" evidence="8">
    <location>
        <position position="1149"/>
    </location>
</feature>
<organism evidence="13 14">
    <name type="scientific">Lachnellula willkommii</name>
    <dbReference type="NCBI Taxonomy" id="215461"/>
    <lineage>
        <taxon>Eukaryota</taxon>
        <taxon>Fungi</taxon>
        <taxon>Dikarya</taxon>
        <taxon>Ascomycota</taxon>
        <taxon>Pezizomycotina</taxon>
        <taxon>Leotiomycetes</taxon>
        <taxon>Helotiales</taxon>
        <taxon>Lachnaceae</taxon>
        <taxon>Lachnellula</taxon>
    </lineage>
</organism>
<dbReference type="Pfam" id="PF13602">
    <property type="entry name" value="ADH_zinc_N_2"/>
    <property type="match status" value="1"/>
</dbReference>
<accession>A0A559MLY4</accession>
<evidence type="ECO:0000256" key="5">
    <source>
        <dbReference type="ARBA" id="ARBA00022857"/>
    </source>
</evidence>
<dbReference type="GO" id="GO:0031177">
    <property type="term" value="F:phosphopantetheine binding"/>
    <property type="evidence" value="ECO:0007669"/>
    <property type="project" value="InterPro"/>
</dbReference>
<dbReference type="GO" id="GO:0044550">
    <property type="term" value="P:secondary metabolite biosynthetic process"/>
    <property type="evidence" value="ECO:0007669"/>
    <property type="project" value="UniProtKB-ARBA"/>
</dbReference>
<dbReference type="InterPro" id="IPR042104">
    <property type="entry name" value="PKS_dehydratase_sf"/>
</dbReference>
<dbReference type="InterPro" id="IPR011032">
    <property type="entry name" value="GroES-like_sf"/>
</dbReference>
<dbReference type="CDD" id="cd00833">
    <property type="entry name" value="PKS"/>
    <property type="match status" value="1"/>
</dbReference>
<dbReference type="InterPro" id="IPR014030">
    <property type="entry name" value="Ketoacyl_synth_N"/>
</dbReference>
<dbReference type="Gene3D" id="3.40.47.10">
    <property type="match status" value="1"/>
</dbReference>
<dbReference type="Pfam" id="PF21089">
    <property type="entry name" value="PKS_DH_N"/>
    <property type="match status" value="1"/>
</dbReference>
<dbReference type="InterPro" id="IPR014031">
    <property type="entry name" value="Ketoacyl_synth_C"/>
</dbReference>
<feature type="domain" description="Ketosynthase family 3 (KS3)" evidence="11">
    <location>
        <begin position="62"/>
        <end position="481"/>
    </location>
</feature>
<dbReference type="GO" id="GO:0016491">
    <property type="term" value="F:oxidoreductase activity"/>
    <property type="evidence" value="ECO:0007669"/>
    <property type="project" value="InterPro"/>
</dbReference>
<evidence type="ECO:0000256" key="7">
    <source>
        <dbReference type="ARBA" id="ARBA00023315"/>
    </source>
</evidence>
<dbReference type="SMART" id="SM00827">
    <property type="entry name" value="PKS_AT"/>
    <property type="match status" value="1"/>
</dbReference>
<evidence type="ECO:0000256" key="8">
    <source>
        <dbReference type="PROSITE-ProRule" id="PRU01363"/>
    </source>
</evidence>
<evidence type="ECO:0000256" key="2">
    <source>
        <dbReference type="ARBA" id="ARBA00022553"/>
    </source>
</evidence>
<keyword evidence="5" id="KW-0521">NADP</keyword>
<feature type="compositionally biased region" description="Low complexity" evidence="9">
    <location>
        <begin position="1"/>
        <end position="53"/>
    </location>
</feature>
<dbReference type="InterPro" id="IPR016036">
    <property type="entry name" value="Malonyl_transacylase_ACP-bd"/>
</dbReference>
<dbReference type="PANTHER" id="PTHR43775">
    <property type="entry name" value="FATTY ACID SYNTHASE"/>
    <property type="match status" value="1"/>
</dbReference>
<dbReference type="Gene3D" id="3.30.70.3290">
    <property type="match status" value="1"/>
</dbReference>
<dbReference type="CDD" id="cd05195">
    <property type="entry name" value="enoyl_red"/>
    <property type="match status" value="1"/>
</dbReference>
<keyword evidence="2" id="KW-0597">Phosphoprotein</keyword>
<dbReference type="GO" id="GO:0004315">
    <property type="term" value="F:3-oxoacyl-[acyl-carrier-protein] synthase activity"/>
    <property type="evidence" value="ECO:0007669"/>
    <property type="project" value="InterPro"/>
</dbReference>
<reference evidence="13 14" key="1">
    <citation type="submission" date="2018-05" db="EMBL/GenBank/DDBJ databases">
        <title>Genome sequencing and assembly of the regulated plant pathogen Lachnellula willkommii and related sister species for the development of diagnostic species identification markers.</title>
        <authorList>
            <person name="Giroux E."/>
            <person name="Bilodeau G."/>
        </authorList>
    </citation>
    <scope>NUCLEOTIDE SEQUENCE [LARGE SCALE GENOMIC DNA]</scope>
    <source>
        <strain evidence="13 14">CBS 172.35</strain>
    </source>
</reference>
<evidence type="ECO:0000256" key="9">
    <source>
        <dbReference type="SAM" id="MobiDB-lite"/>
    </source>
</evidence>
<dbReference type="PROSITE" id="PS50075">
    <property type="entry name" value="CARRIER"/>
    <property type="match status" value="1"/>
</dbReference>
<feature type="domain" description="PKS/mFAS DH" evidence="12">
    <location>
        <begin position="949"/>
        <end position="1232"/>
    </location>
</feature>
<dbReference type="InterPro" id="IPR013217">
    <property type="entry name" value="Methyltransf_12"/>
</dbReference>
<dbReference type="InterPro" id="IPR016039">
    <property type="entry name" value="Thiolase-like"/>
</dbReference>
<dbReference type="PROSITE" id="PS52004">
    <property type="entry name" value="KS3_2"/>
    <property type="match status" value="1"/>
</dbReference>
<evidence type="ECO:0000313" key="14">
    <source>
        <dbReference type="Proteomes" id="UP000315522"/>
    </source>
</evidence>
<gene>
    <name evidence="13" type="primary">FUM1</name>
    <name evidence="13" type="ORF">LAWI1_G000793</name>
</gene>
<keyword evidence="3" id="KW-0489">Methyltransferase</keyword>
<evidence type="ECO:0000259" key="12">
    <source>
        <dbReference type="PROSITE" id="PS52019"/>
    </source>
</evidence>
<dbReference type="Pfam" id="PF02801">
    <property type="entry name" value="Ketoacyl-synt_C"/>
    <property type="match status" value="1"/>
</dbReference>
<dbReference type="InterPro" id="IPR014043">
    <property type="entry name" value="Acyl_transferase_dom"/>
</dbReference>
<dbReference type="InterPro" id="IPR016035">
    <property type="entry name" value="Acyl_Trfase/lysoPLipase"/>
</dbReference>
<dbReference type="InterPro" id="IPR020806">
    <property type="entry name" value="PKS_PP-bd"/>
</dbReference>
<feature type="region of interest" description="Disordered" evidence="9">
    <location>
        <begin position="1"/>
        <end position="55"/>
    </location>
</feature>
<dbReference type="InterPro" id="IPR020807">
    <property type="entry name" value="PKS_DH"/>
</dbReference>